<protein>
    <submittedName>
        <fullName evidence="2">Uncharacterized protein</fullName>
    </submittedName>
</protein>
<dbReference type="PATRIC" id="fig|344882.3.peg.757"/>
<gene>
    <name evidence="2" type="ORF">ABB29_11955</name>
</gene>
<organism evidence="2 3">
    <name type="scientific">Pseudoxanthomonas dokdonensis</name>
    <dbReference type="NCBI Taxonomy" id="344882"/>
    <lineage>
        <taxon>Bacteria</taxon>
        <taxon>Pseudomonadati</taxon>
        <taxon>Pseudomonadota</taxon>
        <taxon>Gammaproteobacteria</taxon>
        <taxon>Lysobacterales</taxon>
        <taxon>Lysobacteraceae</taxon>
        <taxon>Pseudoxanthomonas</taxon>
    </lineage>
</organism>
<proteinExistence type="predicted"/>
<dbReference type="EMBL" id="LDJL01000011">
    <property type="protein sequence ID" value="KRG69122.1"/>
    <property type="molecule type" value="Genomic_DNA"/>
</dbReference>
<feature type="region of interest" description="Disordered" evidence="1">
    <location>
        <begin position="1"/>
        <end position="63"/>
    </location>
</feature>
<dbReference type="STRING" id="344882.ABB29_11955"/>
<reference evidence="2 3" key="1">
    <citation type="submission" date="2015-05" db="EMBL/GenBank/DDBJ databases">
        <title>Genome sequencing and analysis of members of genus Stenotrophomonas.</title>
        <authorList>
            <person name="Patil P.P."/>
            <person name="Midha S."/>
            <person name="Patil P.B."/>
        </authorList>
    </citation>
    <scope>NUCLEOTIDE SEQUENCE [LARGE SCALE GENOMIC DNA]</scope>
    <source>
        <strain evidence="2 3">DSM 21858</strain>
    </source>
</reference>
<name>A0A0R0CRQ9_9GAMM</name>
<evidence type="ECO:0000313" key="3">
    <source>
        <dbReference type="Proteomes" id="UP000052052"/>
    </source>
</evidence>
<dbReference type="Proteomes" id="UP000052052">
    <property type="component" value="Unassembled WGS sequence"/>
</dbReference>
<feature type="compositionally biased region" description="Low complexity" evidence="1">
    <location>
        <begin position="36"/>
        <end position="56"/>
    </location>
</feature>
<accession>A0A0R0CRQ9</accession>
<evidence type="ECO:0000256" key="1">
    <source>
        <dbReference type="SAM" id="MobiDB-lite"/>
    </source>
</evidence>
<dbReference type="AlphaFoldDB" id="A0A0R0CRQ9"/>
<comment type="caution">
    <text evidence="2">The sequence shown here is derived from an EMBL/GenBank/DDBJ whole genome shotgun (WGS) entry which is preliminary data.</text>
</comment>
<sequence length="585" mass="60573">MAKYRITGPDGNSYEVTAPDDATQEQVLAYAQQNYQAPADLPAPQQPQQRPVEAPAPSNPTDGMSGVDKFLAGMGKAFADTGRGIKQAGTDAARYAVESNPVIFGENGGSAGEYLRNSLADQQATIDEDRRLSQPLMGTGAGVAGNVGGYLSTMLLPAAGLRSLPAARAAFLPTTLLGNAAQGAVMGGLQPVATGENRLTNVGLGAGAGAAGERLGKGLGALASRAGTSISPEARSVYEAARARGIDLTPAQLSDSTFIKRMQSMLRNMPFTGAQGRYADQVASFNKQLASTIGEDAARVDSNVYSMAKARQSRLFDDLTGRNDLKVDEQLVRSLQNIADSSSISQQVSADVNSAIDRLYAQAVTGPNGVTIPGRAYQAFDSELGQIIKSGGPTSHFLGNVQTAVRRAMDKSISPEDAAAWAQLRKEYGNRKTLAPLVAKASDGDISPPSLMGAVSNSKGAKEAMASGTRGELGELAKIGQRMKAPPSSGTAENMLAGGVFNPVNWPGYAAGAAVAAPVSRALDSTALAKLLMRKNPGISAKAAAKIANRMALPGAASYGNDRPLEIDITGGQSVPAAEFDRLYP</sequence>
<keyword evidence="3" id="KW-1185">Reference proteome</keyword>
<evidence type="ECO:0000313" key="2">
    <source>
        <dbReference type="EMBL" id="KRG69122.1"/>
    </source>
</evidence>